<organism evidence="1">
    <name type="scientific">marine metagenome</name>
    <dbReference type="NCBI Taxonomy" id="408172"/>
    <lineage>
        <taxon>unclassified sequences</taxon>
        <taxon>metagenomes</taxon>
        <taxon>ecological metagenomes</taxon>
    </lineage>
</organism>
<proteinExistence type="predicted"/>
<sequence>MRIGIDIDGVLRDFGVSFMKVMKKHYPETMLQDKITDWQFEKHFTLSKKELQEIYWDTYCDAVFLEAPPIPGAIVQM</sequence>
<dbReference type="SUPFAM" id="SSF56784">
    <property type="entry name" value="HAD-like"/>
    <property type="match status" value="1"/>
</dbReference>
<reference evidence="1" key="1">
    <citation type="submission" date="2018-05" db="EMBL/GenBank/DDBJ databases">
        <authorList>
            <person name="Lanie J.A."/>
            <person name="Ng W.-L."/>
            <person name="Kazmierczak K.M."/>
            <person name="Andrzejewski T.M."/>
            <person name="Davidsen T.M."/>
            <person name="Wayne K.J."/>
            <person name="Tettelin H."/>
            <person name="Glass J.I."/>
            <person name="Rusch D."/>
            <person name="Podicherti R."/>
            <person name="Tsui H.-C.T."/>
            <person name="Winkler M.E."/>
        </authorList>
    </citation>
    <scope>NUCLEOTIDE SEQUENCE</scope>
</reference>
<name>A0A382YUS4_9ZZZZ</name>
<dbReference type="EMBL" id="UINC01178607">
    <property type="protein sequence ID" value="SVD86861.1"/>
    <property type="molecule type" value="Genomic_DNA"/>
</dbReference>
<protein>
    <submittedName>
        <fullName evidence="1">Uncharacterized protein</fullName>
    </submittedName>
</protein>
<evidence type="ECO:0000313" key="1">
    <source>
        <dbReference type="EMBL" id="SVD86861.1"/>
    </source>
</evidence>
<dbReference type="InterPro" id="IPR036412">
    <property type="entry name" value="HAD-like_sf"/>
</dbReference>
<accession>A0A382YUS4</accession>
<gene>
    <name evidence="1" type="ORF">METZ01_LOCUS439715</name>
</gene>
<dbReference type="AlphaFoldDB" id="A0A382YUS4"/>